<sequence length="209" mass="24847">MNDEWDIFLAPYEQAVNELKLKLRDLRGQFKKSGQRSPIEYVTGRVKPPASINEKMKRRCIKPERVAQDMEDIAGIRVMCQFVEDIYYVVKLLRKRKDMQVIEERDYIKAQKASGYRSYHIVILYPVQLLNEERHLKVEIQVRTLAMNFWATIEHSLNYKYQGCFPKELEHRLQKSAEIAFALDKEMSSIREEVNEAQSLFDDKQKRLD</sequence>
<gene>
    <name evidence="3" type="ORF">AALT52_04120</name>
</gene>
<dbReference type="InterPro" id="IPR007685">
    <property type="entry name" value="RelA_SpoT"/>
</dbReference>
<keyword evidence="4" id="KW-1185">Reference proteome</keyword>
<dbReference type="EMBL" id="JBCLUF010000011">
    <property type="protein sequence ID" value="MEY8662078.1"/>
    <property type="molecule type" value="Genomic_DNA"/>
</dbReference>
<dbReference type="InterPro" id="IPR052366">
    <property type="entry name" value="GTP_Pyrophosphokinase"/>
</dbReference>
<proteinExistence type="predicted"/>
<dbReference type="PANTHER" id="PTHR47837">
    <property type="entry name" value="GTP PYROPHOSPHOKINASE YJBM"/>
    <property type="match status" value="1"/>
</dbReference>
<dbReference type="PANTHER" id="PTHR47837:SF1">
    <property type="entry name" value="GTP PYROPHOSPHOKINASE YJBM"/>
    <property type="match status" value="1"/>
</dbReference>
<dbReference type="Gene3D" id="1.10.287.860">
    <property type="entry name" value="Nucleotidyltransferase"/>
    <property type="match status" value="1"/>
</dbReference>
<dbReference type="SMART" id="SM00954">
    <property type="entry name" value="RelA_SpoT"/>
    <property type="match status" value="1"/>
</dbReference>
<dbReference type="Proteomes" id="UP001565236">
    <property type="component" value="Unassembled WGS sequence"/>
</dbReference>
<dbReference type="InterPro" id="IPR043519">
    <property type="entry name" value="NT_sf"/>
</dbReference>
<name>A0ABV4DPJ3_9LACO</name>
<dbReference type="CDD" id="cd05399">
    <property type="entry name" value="NT_Rel-Spo_like"/>
    <property type="match status" value="1"/>
</dbReference>
<protein>
    <submittedName>
        <fullName evidence="3">GTP pyrophosphokinase family protein</fullName>
    </submittedName>
</protein>
<dbReference type="SUPFAM" id="SSF81301">
    <property type="entry name" value="Nucleotidyltransferase"/>
    <property type="match status" value="1"/>
</dbReference>
<accession>A0ABV4DPJ3</accession>
<evidence type="ECO:0000313" key="4">
    <source>
        <dbReference type="Proteomes" id="UP001565236"/>
    </source>
</evidence>
<feature type="domain" description="RelA/SpoT" evidence="2">
    <location>
        <begin position="44"/>
        <end position="165"/>
    </location>
</feature>
<reference evidence="3 4" key="1">
    <citation type="submission" date="2024-03" db="EMBL/GenBank/DDBJ databases">
        <title>Mouse gut bacterial collection (mGBC) of GemPharmatech.</title>
        <authorList>
            <person name="He Y."/>
            <person name="Dong L."/>
            <person name="Wu D."/>
            <person name="Gao X."/>
            <person name="Lin Z."/>
        </authorList>
    </citation>
    <scope>NUCLEOTIDE SEQUENCE [LARGE SCALE GENOMIC DNA]</scope>
    <source>
        <strain evidence="3 4">15-30</strain>
    </source>
</reference>
<comment type="pathway">
    <text evidence="1">Purine metabolism; ppGpp biosynthesis; ppGpp from GTP: step 1/2.</text>
</comment>
<evidence type="ECO:0000313" key="3">
    <source>
        <dbReference type="EMBL" id="MEY8662078.1"/>
    </source>
</evidence>
<dbReference type="RefSeq" id="WP_369941485.1">
    <property type="nucleotide sequence ID" value="NZ_JBCLUF010000011.1"/>
</dbReference>
<evidence type="ECO:0000256" key="1">
    <source>
        <dbReference type="ARBA" id="ARBA00004976"/>
    </source>
</evidence>
<organism evidence="3 4">
    <name type="scientific">Ligilactobacillus faecis</name>
    <dbReference type="NCBI Taxonomy" id="762833"/>
    <lineage>
        <taxon>Bacteria</taxon>
        <taxon>Bacillati</taxon>
        <taxon>Bacillota</taxon>
        <taxon>Bacilli</taxon>
        <taxon>Lactobacillales</taxon>
        <taxon>Lactobacillaceae</taxon>
        <taxon>Ligilactobacillus</taxon>
    </lineage>
</organism>
<evidence type="ECO:0000259" key="2">
    <source>
        <dbReference type="SMART" id="SM00954"/>
    </source>
</evidence>
<comment type="caution">
    <text evidence="3">The sequence shown here is derived from an EMBL/GenBank/DDBJ whole genome shotgun (WGS) entry which is preliminary data.</text>
</comment>
<dbReference type="Gene3D" id="3.30.460.10">
    <property type="entry name" value="Beta Polymerase, domain 2"/>
    <property type="match status" value="1"/>
</dbReference>
<dbReference type="Pfam" id="PF04607">
    <property type="entry name" value="RelA_SpoT"/>
    <property type="match status" value="1"/>
</dbReference>